<evidence type="ECO:0000256" key="1">
    <source>
        <dbReference type="SAM" id="MobiDB-lite"/>
    </source>
</evidence>
<evidence type="ECO:0000313" key="4">
    <source>
        <dbReference type="Proteomes" id="UP001551658"/>
    </source>
</evidence>
<feature type="region of interest" description="Disordered" evidence="1">
    <location>
        <begin position="44"/>
        <end position="80"/>
    </location>
</feature>
<accession>A0ABV3FAJ0</accession>
<evidence type="ECO:0000313" key="3">
    <source>
        <dbReference type="EMBL" id="MEV0364603.1"/>
    </source>
</evidence>
<evidence type="ECO:0008006" key="5">
    <source>
        <dbReference type="Google" id="ProtNLM"/>
    </source>
</evidence>
<feature type="compositionally biased region" description="Basic residues" evidence="1">
    <location>
        <begin position="62"/>
        <end position="71"/>
    </location>
</feature>
<sequence length="80" mass="8005">MISDKSLGRALVRVAVSATLVLAPAAVLAAPAFAAPLVLQPADEAPSLTDQTEINQGDPIHRGGRGHRHGHGSSGSAGSC</sequence>
<name>A0ABV3FAJ0_9NOCA</name>
<organism evidence="3 4">
    <name type="scientific">Nocardia fusca</name>
    <dbReference type="NCBI Taxonomy" id="941183"/>
    <lineage>
        <taxon>Bacteria</taxon>
        <taxon>Bacillati</taxon>
        <taxon>Actinomycetota</taxon>
        <taxon>Actinomycetes</taxon>
        <taxon>Mycobacteriales</taxon>
        <taxon>Nocardiaceae</taxon>
        <taxon>Nocardia</taxon>
    </lineage>
</organism>
<protein>
    <recommendedName>
        <fullName evidence="5">Small secreted domain DUF320</fullName>
    </recommendedName>
</protein>
<keyword evidence="4" id="KW-1185">Reference proteome</keyword>
<evidence type="ECO:0000256" key="2">
    <source>
        <dbReference type="SAM" id="SignalP"/>
    </source>
</evidence>
<gene>
    <name evidence="3" type="ORF">AB0H72_18080</name>
</gene>
<dbReference type="EMBL" id="JBFAIH010000010">
    <property type="protein sequence ID" value="MEV0364603.1"/>
    <property type="molecule type" value="Genomic_DNA"/>
</dbReference>
<keyword evidence="2" id="KW-0732">Signal</keyword>
<feature type="signal peptide" evidence="2">
    <location>
        <begin position="1"/>
        <end position="34"/>
    </location>
</feature>
<comment type="caution">
    <text evidence="3">The sequence shown here is derived from an EMBL/GenBank/DDBJ whole genome shotgun (WGS) entry which is preliminary data.</text>
</comment>
<proteinExistence type="predicted"/>
<dbReference type="Proteomes" id="UP001551658">
    <property type="component" value="Unassembled WGS sequence"/>
</dbReference>
<dbReference type="RefSeq" id="WP_357979831.1">
    <property type="nucleotide sequence ID" value="NZ_JBFAIH010000010.1"/>
</dbReference>
<reference evidence="3 4" key="1">
    <citation type="submission" date="2024-06" db="EMBL/GenBank/DDBJ databases">
        <title>The Natural Products Discovery Center: Release of the First 8490 Sequenced Strains for Exploring Actinobacteria Biosynthetic Diversity.</title>
        <authorList>
            <person name="Kalkreuter E."/>
            <person name="Kautsar S.A."/>
            <person name="Yang D."/>
            <person name="Bader C.D."/>
            <person name="Teijaro C.N."/>
            <person name="Fluegel L."/>
            <person name="Davis C.M."/>
            <person name="Simpson J.R."/>
            <person name="Lauterbach L."/>
            <person name="Steele A.D."/>
            <person name="Gui C."/>
            <person name="Meng S."/>
            <person name="Li G."/>
            <person name="Viehrig K."/>
            <person name="Ye F."/>
            <person name="Su P."/>
            <person name="Kiefer A.F."/>
            <person name="Nichols A."/>
            <person name="Cepeda A.J."/>
            <person name="Yan W."/>
            <person name="Fan B."/>
            <person name="Jiang Y."/>
            <person name="Adhikari A."/>
            <person name="Zheng C.-J."/>
            <person name="Schuster L."/>
            <person name="Cowan T.M."/>
            <person name="Smanski M.J."/>
            <person name="Chevrette M.G."/>
            <person name="De Carvalho L.P.S."/>
            <person name="Shen B."/>
        </authorList>
    </citation>
    <scope>NUCLEOTIDE SEQUENCE [LARGE SCALE GENOMIC DNA]</scope>
    <source>
        <strain evidence="3 4">NPDC050671</strain>
    </source>
</reference>
<feature type="chain" id="PRO_5046082813" description="Small secreted domain DUF320" evidence="2">
    <location>
        <begin position="35"/>
        <end position="80"/>
    </location>
</feature>